<evidence type="ECO:0000313" key="2">
    <source>
        <dbReference type="EMBL" id="MED6131934.1"/>
    </source>
</evidence>
<gene>
    <name evidence="2" type="ORF">PIB30_014646</name>
</gene>
<feature type="region of interest" description="Disordered" evidence="1">
    <location>
        <begin position="1"/>
        <end position="36"/>
    </location>
</feature>
<sequence length="90" mass="9683">MTTIPRSPSPRTAGIPTSPIINNSPTSGSSHPTTTGLISISNIEMNLHFQPVPPPTIMAVTNTHPMLIRSKTGNLHPHPHPKTLQIWPLA</sequence>
<reference evidence="2 3" key="1">
    <citation type="journal article" date="2023" name="Plants (Basel)">
        <title>Bridging the Gap: Combining Genomics and Transcriptomics Approaches to Understand Stylosanthes scabra, an Orphan Legume from the Brazilian Caatinga.</title>
        <authorList>
            <person name="Ferreira-Neto J.R.C."/>
            <person name="da Silva M.D."/>
            <person name="Binneck E."/>
            <person name="de Melo N.F."/>
            <person name="da Silva R.H."/>
            <person name="de Melo A.L.T.M."/>
            <person name="Pandolfi V."/>
            <person name="Bustamante F.O."/>
            <person name="Brasileiro-Vidal A.C."/>
            <person name="Benko-Iseppon A.M."/>
        </authorList>
    </citation>
    <scope>NUCLEOTIDE SEQUENCE [LARGE SCALE GENOMIC DNA]</scope>
    <source>
        <tissue evidence="2">Leaves</tissue>
    </source>
</reference>
<dbReference type="Proteomes" id="UP001341840">
    <property type="component" value="Unassembled WGS sequence"/>
</dbReference>
<organism evidence="2 3">
    <name type="scientific">Stylosanthes scabra</name>
    <dbReference type="NCBI Taxonomy" id="79078"/>
    <lineage>
        <taxon>Eukaryota</taxon>
        <taxon>Viridiplantae</taxon>
        <taxon>Streptophyta</taxon>
        <taxon>Embryophyta</taxon>
        <taxon>Tracheophyta</taxon>
        <taxon>Spermatophyta</taxon>
        <taxon>Magnoliopsida</taxon>
        <taxon>eudicotyledons</taxon>
        <taxon>Gunneridae</taxon>
        <taxon>Pentapetalae</taxon>
        <taxon>rosids</taxon>
        <taxon>fabids</taxon>
        <taxon>Fabales</taxon>
        <taxon>Fabaceae</taxon>
        <taxon>Papilionoideae</taxon>
        <taxon>50 kb inversion clade</taxon>
        <taxon>dalbergioids sensu lato</taxon>
        <taxon>Dalbergieae</taxon>
        <taxon>Pterocarpus clade</taxon>
        <taxon>Stylosanthes</taxon>
    </lineage>
</organism>
<dbReference type="EMBL" id="JASCZI010060454">
    <property type="protein sequence ID" value="MED6131934.1"/>
    <property type="molecule type" value="Genomic_DNA"/>
</dbReference>
<evidence type="ECO:0000256" key="1">
    <source>
        <dbReference type="SAM" id="MobiDB-lite"/>
    </source>
</evidence>
<name>A0ABU6S6N9_9FABA</name>
<proteinExistence type="predicted"/>
<evidence type="ECO:0000313" key="3">
    <source>
        <dbReference type="Proteomes" id="UP001341840"/>
    </source>
</evidence>
<feature type="compositionally biased region" description="Low complexity" evidence="1">
    <location>
        <begin position="24"/>
        <end position="36"/>
    </location>
</feature>
<comment type="caution">
    <text evidence="2">The sequence shown here is derived from an EMBL/GenBank/DDBJ whole genome shotgun (WGS) entry which is preliminary data.</text>
</comment>
<accession>A0ABU6S6N9</accession>
<protein>
    <submittedName>
        <fullName evidence="2">Uncharacterized protein</fullName>
    </submittedName>
</protein>
<feature type="compositionally biased region" description="Polar residues" evidence="1">
    <location>
        <begin position="1"/>
        <end position="10"/>
    </location>
</feature>
<keyword evidence="3" id="KW-1185">Reference proteome</keyword>